<evidence type="ECO:0000256" key="2">
    <source>
        <dbReference type="PROSITE-ProRule" id="PRU00169"/>
    </source>
</evidence>
<evidence type="ECO:0000313" key="4">
    <source>
        <dbReference type="EMBL" id="PTM97311.1"/>
    </source>
</evidence>
<evidence type="ECO:0000313" key="5">
    <source>
        <dbReference type="Proteomes" id="UP000241247"/>
    </source>
</evidence>
<evidence type="ECO:0000259" key="3">
    <source>
        <dbReference type="PROSITE" id="PS50110"/>
    </source>
</evidence>
<sequence>MATGRRVLVVEDEMLIAMLIEDALTDAGMEVVGPVAAVEAALTILENEPVDSIVLDMNLNGRNAMPIADAAAEKAIPFIVMSGYGQAAIGKHHAAPVLSKPFDPAKLIEILHQLNSHP</sequence>
<organism evidence="4 5">
    <name type="scientific">Mycoplana dimorpha</name>
    <dbReference type="NCBI Taxonomy" id="28320"/>
    <lineage>
        <taxon>Bacteria</taxon>
        <taxon>Pseudomonadati</taxon>
        <taxon>Pseudomonadota</taxon>
        <taxon>Alphaproteobacteria</taxon>
        <taxon>Hyphomicrobiales</taxon>
        <taxon>Rhizobiaceae</taxon>
        <taxon>Mycoplana</taxon>
    </lineage>
</organism>
<protein>
    <submittedName>
        <fullName evidence="4">Response regulator receiver domain-containing protein</fullName>
    </submittedName>
</protein>
<dbReference type="OrthoDB" id="582170at2"/>
<feature type="modified residue" description="4-aspartylphosphate" evidence="2">
    <location>
        <position position="56"/>
    </location>
</feature>
<dbReference type="InterPro" id="IPR001789">
    <property type="entry name" value="Sig_transdc_resp-reg_receiver"/>
</dbReference>
<dbReference type="GO" id="GO:0000160">
    <property type="term" value="P:phosphorelay signal transduction system"/>
    <property type="evidence" value="ECO:0007669"/>
    <property type="project" value="InterPro"/>
</dbReference>
<name>A0A2T5BEB4_MYCDI</name>
<comment type="caution">
    <text evidence="4">The sequence shown here is derived from an EMBL/GenBank/DDBJ whole genome shotgun (WGS) entry which is preliminary data.</text>
</comment>
<dbReference type="EMBL" id="PZZZ01000002">
    <property type="protein sequence ID" value="PTM97311.1"/>
    <property type="molecule type" value="Genomic_DNA"/>
</dbReference>
<dbReference type="PROSITE" id="PS50110">
    <property type="entry name" value="RESPONSE_REGULATORY"/>
    <property type="match status" value="1"/>
</dbReference>
<keyword evidence="1 2" id="KW-0597">Phosphoprotein</keyword>
<dbReference type="Gene3D" id="3.40.50.2300">
    <property type="match status" value="1"/>
</dbReference>
<dbReference type="PANTHER" id="PTHR44591">
    <property type="entry name" value="STRESS RESPONSE REGULATOR PROTEIN 1"/>
    <property type="match status" value="1"/>
</dbReference>
<dbReference type="SMART" id="SM00448">
    <property type="entry name" value="REC"/>
    <property type="match status" value="1"/>
</dbReference>
<dbReference type="InterPro" id="IPR011006">
    <property type="entry name" value="CheY-like_superfamily"/>
</dbReference>
<proteinExistence type="predicted"/>
<keyword evidence="5" id="KW-1185">Reference proteome</keyword>
<accession>A0A2T5BEB4</accession>
<gene>
    <name evidence="4" type="ORF">C7449_102181</name>
</gene>
<dbReference type="Pfam" id="PF00072">
    <property type="entry name" value="Response_reg"/>
    <property type="match status" value="1"/>
</dbReference>
<evidence type="ECO:0000256" key="1">
    <source>
        <dbReference type="ARBA" id="ARBA00022553"/>
    </source>
</evidence>
<dbReference type="AlphaFoldDB" id="A0A2T5BEB4"/>
<reference evidence="4 5" key="1">
    <citation type="submission" date="2018-04" db="EMBL/GenBank/DDBJ databases">
        <title>Genomic Encyclopedia of Type Strains, Phase IV (KMG-IV): sequencing the most valuable type-strain genomes for metagenomic binning, comparative biology and taxonomic classification.</title>
        <authorList>
            <person name="Goeker M."/>
        </authorList>
    </citation>
    <scope>NUCLEOTIDE SEQUENCE [LARGE SCALE GENOMIC DNA]</scope>
    <source>
        <strain evidence="4 5">DSM 7138</strain>
    </source>
</reference>
<dbReference type="SUPFAM" id="SSF52172">
    <property type="entry name" value="CheY-like"/>
    <property type="match status" value="1"/>
</dbReference>
<dbReference type="InterPro" id="IPR050595">
    <property type="entry name" value="Bact_response_regulator"/>
</dbReference>
<dbReference type="Proteomes" id="UP000241247">
    <property type="component" value="Unassembled WGS sequence"/>
</dbReference>
<dbReference type="RefSeq" id="WP_108001602.1">
    <property type="nucleotide sequence ID" value="NZ_JBHEEX010000001.1"/>
</dbReference>
<feature type="domain" description="Response regulatory" evidence="3">
    <location>
        <begin position="6"/>
        <end position="115"/>
    </location>
</feature>
<dbReference type="PANTHER" id="PTHR44591:SF24">
    <property type="entry name" value="PROTEIN-GLUTAMATE METHYLESTERASE_PROTEIN-GLUTAMINE GLUTAMINASE 1"/>
    <property type="match status" value="1"/>
</dbReference>